<gene>
    <name evidence="2" type="ORF">GQ55_1G397400</name>
</gene>
<accession>A0A2T7FCF5</accession>
<evidence type="ECO:0000313" key="2">
    <source>
        <dbReference type="EMBL" id="PUZ77734.1"/>
    </source>
</evidence>
<evidence type="ECO:0000313" key="3">
    <source>
        <dbReference type="Proteomes" id="UP000244336"/>
    </source>
</evidence>
<organism evidence="2 3">
    <name type="scientific">Panicum hallii var. hallii</name>
    <dbReference type="NCBI Taxonomy" id="1504633"/>
    <lineage>
        <taxon>Eukaryota</taxon>
        <taxon>Viridiplantae</taxon>
        <taxon>Streptophyta</taxon>
        <taxon>Embryophyta</taxon>
        <taxon>Tracheophyta</taxon>
        <taxon>Spermatophyta</taxon>
        <taxon>Magnoliopsida</taxon>
        <taxon>Liliopsida</taxon>
        <taxon>Poales</taxon>
        <taxon>Poaceae</taxon>
        <taxon>PACMAD clade</taxon>
        <taxon>Panicoideae</taxon>
        <taxon>Panicodae</taxon>
        <taxon>Paniceae</taxon>
        <taxon>Panicinae</taxon>
        <taxon>Panicum</taxon>
        <taxon>Panicum sect. Panicum</taxon>
    </lineage>
</organism>
<evidence type="ECO:0000256" key="1">
    <source>
        <dbReference type="SAM" id="MobiDB-lite"/>
    </source>
</evidence>
<proteinExistence type="predicted"/>
<keyword evidence="3" id="KW-1185">Reference proteome</keyword>
<name>A0A2T7FCF5_9POAL</name>
<dbReference type="Gramene" id="PUZ77734">
    <property type="protein sequence ID" value="PUZ77734"/>
    <property type="gene ID" value="GQ55_1G397400"/>
</dbReference>
<dbReference type="AlphaFoldDB" id="A0A2T7FCF5"/>
<sequence length="64" mass="7089">MALVVVVETARTGSRSSARSVLERPSSRGVGDDHAPSDRLVVRRIMWLGRGLAWSPRSIRSQQM</sequence>
<reference evidence="2 3" key="1">
    <citation type="submission" date="2018-04" db="EMBL/GenBank/DDBJ databases">
        <title>WGS assembly of Panicum hallii var. hallii HAL2.</title>
        <authorList>
            <person name="Lovell J."/>
            <person name="Jenkins J."/>
            <person name="Lowry D."/>
            <person name="Mamidi S."/>
            <person name="Sreedasyam A."/>
            <person name="Weng X."/>
            <person name="Barry K."/>
            <person name="Bonette J."/>
            <person name="Campitelli B."/>
            <person name="Daum C."/>
            <person name="Gordon S."/>
            <person name="Gould B."/>
            <person name="Lipzen A."/>
            <person name="MacQueen A."/>
            <person name="Palacio-Mejia J."/>
            <person name="Plott C."/>
            <person name="Shakirov E."/>
            <person name="Shu S."/>
            <person name="Yoshinaga Y."/>
            <person name="Zane M."/>
            <person name="Rokhsar D."/>
            <person name="Grimwood J."/>
            <person name="Schmutz J."/>
            <person name="Juenger T."/>
        </authorList>
    </citation>
    <scope>NUCLEOTIDE SEQUENCE [LARGE SCALE GENOMIC DNA]</scope>
    <source>
        <strain evidence="3">cv. HAL2</strain>
    </source>
</reference>
<feature type="region of interest" description="Disordered" evidence="1">
    <location>
        <begin position="13"/>
        <end position="35"/>
    </location>
</feature>
<protein>
    <submittedName>
        <fullName evidence="2">Uncharacterized protein</fullName>
    </submittedName>
</protein>
<feature type="compositionally biased region" description="Basic and acidic residues" evidence="1">
    <location>
        <begin position="21"/>
        <end position="35"/>
    </location>
</feature>
<dbReference type="Proteomes" id="UP000244336">
    <property type="component" value="Chromosome 1"/>
</dbReference>
<dbReference type="EMBL" id="CM009749">
    <property type="protein sequence ID" value="PUZ77734.1"/>
    <property type="molecule type" value="Genomic_DNA"/>
</dbReference>